<reference evidence="1" key="1">
    <citation type="submission" date="2022-07" db="EMBL/GenBank/DDBJ databases">
        <title>Genome Sequence of Lecanicillium saksenae.</title>
        <authorList>
            <person name="Buettner E."/>
        </authorList>
    </citation>
    <scope>NUCLEOTIDE SEQUENCE</scope>
    <source>
        <strain evidence="1">VT-O1</strain>
    </source>
</reference>
<evidence type="ECO:0000313" key="2">
    <source>
        <dbReference type="Proteomes" id="UP001148737"/>
    </source>
</evidence>
<proteinExistence type="predicted"/>
<sequence>MLRVIIVGAGIAGLAAAISLRRAGHCVYIYERSAMLDEIGAAVHVPPNVTRFLVAWGLDPARWHFVKNRRMEFVSPLTLKTIQVLLQDGTAVSLGGAELYHAHRVDLHKALKWMATRPDGPGSPVTIYTMAKVVAYDPVIPSITLKNGESISGHLLVAADGIYSTAASVIQGYEIEPVLSLYSNYCYRFLIPTSVLEQDPETRSFTDGYEGWTRIYPDNENNKRLIAYPCRDNALYNFVAIFYDKCDTTNQAQGSAQALEDGLALGIVMCGASSRDDVEKRLEIYGNVRRARTSVIQILSHAGQDQARLIHEELRKYLPEDEIPTGPATILKNNYGFDALHTTLTAMTEYSPSFTLPLNFFQPKDID</sequence>
<comment type="caution">
    <text evidence="1">The sequence shown here is derived from an EMBL/GenBank/DDBJ whole genome shotgun (WGS) entry which is preliminary data.</text>
</comment>
<evidence type="ECO:0000313" key="1">
    <source>
        <dbReference type="EMBL" id="KAJ3491338.1"/>
    </source>
</evidence>
<protein>
    <submittedName>
        <fullName evidence="1">Uncharacterized protein</fullName>
    </submittedName>
</protein>
<gene>
    <name evidence="1" type="ORF">NLG97_g5607</name>
</gene>
<dbReference type="EMBL" id="JANAKD010000649">
    <property type="protein sequence ID" value="KAJ3491338.1"/>
    <property type="molecule type" value="Genomic_DNA"/>
</dbReference>
<organism evidence="1 2">
    <name type="scientific">Lecanicillium saksenae</name>
    <dbReference type="NCBI Taxonomy" id="468837"/>
    <lineage>
        <taxon>Eukaryota</taxon>
        <taxon>Fungi</taxon>
        <taxon>Dikarya</taxon>
        <taxon>Ascomycota</taxon>
        <taxon>Pezizomycotina</taxon>
        <taxon>Sordariomycetes</taxon>
        <taxon>Hypocreomycetidae</taxon>
        <taxon>Hypocreales</taxon>
        <taxon>Cordycipitaceae</taxon>
        <taxon>Lecanicillium</taxon>
    </lineage>
</organism>
<keyword evidence="2" id="KW-1185">Reference proteome</keyword>
<dbReference type="Proteomes" id="UP001148737">
    <property type="component" value="Unassembled WGS sequence"/>
</dbReference>
<accession>A0ACC1QTB4</accession>
<name>A0ACC1QTB4_9HYPO</name>